<reference evidence="2 3" key="1">
    <citation type="submission" date="2009-12" db="EMBL/GenBank/DDBJ databases">
        <title>Genome Sequence of Prevotella timonensis CRIS 5C-B1.</title>
        <authorList>
            <person name="Durkin A.S."/>
            <person name="Madupu R."/>
            <person name="Torralba M."/>
            <person name="Methe B."/>
            <person name="Sutton G."/>
            <person name="Strausberg R.L."/>
            <person name="Nelson K.E."/>
        </authorList>
    </citation>
    <scope>NUCLEOTIDE SEQUENCE [LARGE SCALE GENOMIC DNA]</scope>
    <source>
        <strain evidence="2 3">CRIS 5C-B1</strain>
    </source>
</reference>
<evidence type="ECO:0000256" key="1">
    <source>
        <dbReference type="SAM" id="Phobius"/>
    </source>
</evidence>
<keyword evidence="1" id="KW-1133">Transmembrane helix</keyword>
<name>D1VYG1_9BACT</name>
<evidence type="ECO:0000313" key="3">
    <source>
        <dbReference type="Proteomes" id="UP000004001"/>
    </source>
</evidence>
<keyword evidence="1" id="KW-0472">Membrane</keyword>
<evidence type="ECO:0000313" key="2">
    <source>
        <dbReference type="EMBL" id="EFA97875.1"/>
    </source>
</evidence>
<keyword evidence="3" id="KW-1185">Reference proteome</keyword>
<dbReference type="AlphaFoldDB" id="D1VYG1"/>
<organism evidence="2 3">
    <name type="scientific">Hoylesella timonensis CRIS 5C-B1</name>
    <dbReference type="NCBI Taxonomy" id="679189"/>
    <lineage>
        <taxon>Bacteria</taxon>
        <taxon>Pseudomonadati</taxon>
        <taxon>Bacteroidota</taxon>
        <taxon>Bacteroidia</taxon>
        <taxon>Bacteroidales</taxon>
        <taxon>Prevotellaceae</taxon>
        <taxon>Hoylesella</taxon>
    </lineage>
</organism>
<gene>
    <name evidence="2" type="ORF">HMPREF9019_1686</name>
</gene>
<comment type="caution">
    <text evidence="2">The sequence shown here is derived from an EMBL/GenBank/DDBJ whole genome shotgun (WGS) entry which is preliminary data.</text>
</comment>
<dbReference type="EMBL" id="ADEF01000021">
    <property type="protein sequence ID" value="EFA97875.1"/>
    <property type="molecule type" value="Genomic_DNA"/>
</dbReference>
<protein>
    <submittedName>
        <fullName evidence="2">Uncharacterized protein</fullName>
    </submittedName>
</protein>
<dbReference type="Proteomes" id="UP000004001">
    <property type="component" value="Unassembled WGS sequence"/>
</dbReference>
<feature type="transmembrane region" description="Helical" evidence="1">
    <location>
        <begin position="36"/>
        <end position="54"/>
    </location>
</feature>
<sequence>MQNAVQSYHFFVSLPNLFCTFAAMKRFLKKIKIAPSFGLYCVYAGVVVFLLSYITGWSRYNWVLFLGLFFVVLGIVAYTYLSRKQNKY</sequence>
<proteinExistence type="predicted"/>
<keyword evidence="1" id="KW-0812">Transmembrane</keyword>
<feature type="transmembrane region" description="Helical" evidence="1">
    <location>
        <begin position="60"/>
        <end position="81"/>
    </location>
</feature>
<accession>D1VYG1</accession>